<feature type="region of interest" description="Disordered" evidence="9">
    <location>
        <begin position="698"/>
        <end position="717"/>
    </location>
</feature>
<name>A0ABR1VZP2_9PEZI</name>
<keyword evidence="5" id="KW-0418">Kinase</keyword>
<sequence>MAEYQSPYYYTLKGDEVSQYVDRQDTATPRQENHQEAPPLLQESLLRKALEGFLPKQKSNLAHKTIIRDAVIPKISQILDRTDHYLPYNQANLPDVIKGSYLRDQFLKLQEMVRCRQEDIAELEMGGKHLSLPGNAATYFLSVVTLGQGRFVRVDKVRSLQTAELYARKQILRGESALQDQDNLTVFEKELKSLKKLSHHVVKLVGSYTDPTSLGIIMSPIADMDLQAYLNSKGWILNMATALAYIHGKNIRHKDIKPNNVLVKGDRVLLSDFGTSRVCLDGHLTTRGGSPEGTPRYWTPEDRNTASDIWSLGCVFLEMATTLFGYSHSDMLKLYSEHGTENCSHFSPNQGGMEAWIKHLSKDVHNPDNAVLRWAASMLQFDPQERPTAAQLRGRILDVRPGVDYICQCCSTRAGSETGICYPPFPLMDTRDTAVRFIDHRVGNDVLSSRPPTPSPEHRPSEVPSERISAKNRNVKSPSRNNVRDLAGLLRSSQDRRPKPGLPSKDTFIEAEQTEFVVPDPLRLPSFDSYEAPLPNATLVPSYILTGSNRMLEREVRNDLDSDGLCNVFVYGRLMFPSVLHAIASQSIDGVYAPSLQRRIYPVSADWNKANFSIQRAGEIMTPAMLESHDRWQPSRLDCAAIERSTVTQKILERCKQRKQRKISPPGHVFGHLIAGLKMEAVRYLDLLLASTEKNLGSTRPVKKDDGTDDFSKGATEEESPLVRKRVTVQVKLLSGETVESEAYASRKAATRLLLQCDADVFATDPVHVNALYQAVRHADYAVAEMLLEHAAWLVEDWAEVRDLAAETGDDEMVALLRQYDIRGMYRQQQQQQQHRKEIEGGVNTGRQSRGLVSAGPGEDEDEGRVVCSNTAVFTAVIKKMAAVQAMDGKWRGRKGVAVTLAALNAGAPPSILRYLRSAVNPVKMLINELSQADSREEGSGIFGLGFIK</sequence>
<dbReference type="PANTHER" id="PTHR24361">
    <property type="entry name" value="MITOGEN-ACTIVATED KINASE KINASE KINASE"/>
    <property type="match status" value="1"/>
</dbReference>
<feature type="compositionally biased region" description="Basic and acidic residues" evidence="9">
    <location>
        <begin position="702"/>
        <end position="716"/>
    </location>
</feature>
<dbReference type="PROSITE" id="PS50011">
    <property type="entry name" value="PROTEIN_KINASE_DOM"/>
    <property type="match status" value="1"/>
</dbReference>
<organism evidence="11 12">
    <name type="scientific">Apiospora phragmitis</name>
    <dbReference type="NCBI Taxonomy" id="2905665"/>
    <lineage>
        <taxon>Eukaryota</taxon>
        <taxon>Fungi</taxon>
        <taxon>Dikarya</taxon>
        <taxon>Ascomycota</taxon>
        <taxon>Pezizomycotina</taxon>
        <taxon>Sordariomycetes</taxon>
        <taxon>Xylariomycetidae</taxon>
        <taxon>Amphisphaeriales</taxon>
        <taxon>Apiosporaceae</taxon>
        <taxon>Apiospora</taxon>
    </lineage>
</organism>
<dbReference type="CDD" id="cd00180">
    <property type="entry name" value="PKc"/>
    <property type="match status" value="1"/>
</dbReference>
<gene>
    <name evidence="11" type="ORF">PG994_003991</name>
</gene>
<dbReference type="EMBL" id="JAQQWL010000004">
    <property type="protein sequence ID" value="KAK8076719.1"/>
    <property type="molecule type" value="Genomic_DNA"/>
</dbReference>
<evidence type="ECO:0000313" key="11">
    <source>
        <dbReference type="EMBL" id="KAK8076719.1"/>
    </source>
</evidence>
<dbReference type="PANTHER" id="PTHR24361:SF433">
    <property type="entry name" value="PROTEIN KINASE DOMAIN-CONTAINING PROTEIN"/>
    <property type="match status" value="1"/>
</dbReference>
<dbReference type="SMART" id="SM00220">
    <property type="entry name" value="S_TKc"/>
    <property type="match status" value="1"/>
</dbReference>
<proteinExistence type="predicted"/>
<feature type="domain" description="Protein kinase" evidence="10">
    <location>
        <begin position="140"/>
        <end position="403"/>
    </location>
</feature>
<evidence type="ECO:0000256" key="3">
    <source>
        <dbReference type="ARBA" id="ARBA00022679"/>
    </source>
</evidence>
<accession>A0ABR1VZP2</accession>
<evidence type="ECO:0000256" key="8">
    <source>
        <dbReference type="ARBA" id="ARBA00048679"/>
    </source>
</evidence>
<evidence type="ECO:0000256" key="6">
    <source>
        <dbReference type="ARBA" id="ARBA00022840"/>
    </source>
</evidence>
<feature type="compositionally biased region" description="Basic and acidic residues" evidence="9">
    <location>
        <begin position="456"/>
        <end position="469"/>
    </location>
</feature>
<evidence type="ECO:0000259" key="10">
    <source>
        <dbReference type="PROSITE" id="PS50011"/>
    </source>
</evidence>
<dbReference type="Gene3D" id="1.10.510.10">
    <property type="entry name" value="Transferase(Phosphotransferase) domain 1"/>
    <property type="match status" value="1"/>
</dbReference>
<dbReference type="InterPro" id="IPR053235">
    <property type="entry name" value="Ser_Thr_kinase"/>
</dbReference>
<dbReference type="InterPro" id="IPR011009">
    <property type="entry name" value="Kinase-like_dom_sf"/>
</dbReference>
<feature type="region of interest" description="Disordered" evidence="9">
    <location>
        <begin position="831"/>
        <end position="864"/>
    </location>
</feature>
<dbReference type="RefSeq" id="XP_066719678.1">
    <property type="nucleotide sequence ID" value="XM_066855400.1"/>
</dbReference>
<reference evidence="11 12" key="1">
    <citation type="submission" date="2023-01" db="EMBL/GenBank/DDBJ databases">
        <title>Analysis of 21 Apiospora genomes using comparative genomics revels a genus with tremendous synthesis potential of carbohydrate active enzymes and secondary metabolites.</title>
        <authorList>
            <person name="Sorensen T."/>
        </authorList>
    </citation>
    <scope>NUCLEOTIDE SEQUENCE [LARGE SCALE GENOMIC DNA]</scope>
    <source>
        <strain evidence="11 12">CBS 135458</strain>
    </source>
</reference>
<comment type="catalytic activity">
    <reaction evidence="7">
        <text>L-threonyl-[protein] + ATP = O-phospho-L-threonyl-[protein] + ADP + H(+)</text>
        <dbReference type="Rhea" id="RHEA:46608"/>
        <dbReference type="Rhea" id="RHEA-COMP:11060"/>
        <dbReference type="Rhea" id="RHEA-COMP:11605"/>
        <dbReference type="ChEBI" id="CHEBI:15378"/>
        <dbReference type="ChEBI" id="CHEBI:30013"/>
        <dbReference type="ChEBI" id="CHEBI:30616"/>
        <dbReference type="ChEBI" id="CHEBI:61977"/>
        <dbReference type="ChEBI" id="CHEBI:456216"/>
        <dbReference type="EC" id="2.7.11.1"/>
    </reaction>
</comment>
<dbReference type="InterPro" id="IPR036770">
    <property type="entry name" value="Ankyrin_rpt-contain_sf"/>
</dbReference>
<keyword evidence="3" id="KW-0808">Transferase</keyword>
<keyword evidence="4" id="KW-0547">Nucleotide-binding</keyword>
<keyword evidence="12" id="KW-1185">Reference proteome</keyword>
<evidence type="ECO:0000313" key="12">
    <source>
        <dbReference type="Proteomes" id="UP001480595"/>
    </source>
</evidence>
<feature type="compositionally biased region" description="Polar residues" evidence="9">
    <location>
        <begin position="471"/>
        <end position="481"/>
    </location>
</feature>
<evidence type="ECO:0000256" key="9">
    <source>
        <dbReference type="SAM" id="MobiDB-lite"/>
    </source>
</evidence>
<dbReference type="Proteomes" id="UP001480595">
    <property type="component" value="Unassembled WGS sequence"/>
</dbReference>
<comment type="catalytic activity">
    <reaction evidence="8">
        <text>L-seryl-[protein] + ATP = O-phospho-L-seryl-[protein] + ADP + H(+)</text>
        <dbReference type="Rhea" id="RHEA:17989"/>
        <dbReference type="Rhea" id="RHEA-COMP:9863"/>
        <dbReference type="Rhea" id="RHEA-COMP:11604"/>
        <dbReference type="ChEBI" id="CHEBI:15378"/>
        <dbReference type="ChEBI" id="CHEBI:29999"/>
        <dbReference type="ChEBI" id="CHEBI:30616"/>
        <dbReference type="ChEBI" id="CHEBI:83421"/>
        <dbReference type="ChEBI" id="CHEBI:456216"/>
        <dbReference type="EC" id="2.7.11.1"/>
    </reaction>
</comment>
<evidence type="ECO:0000256" key="1">
    <source>
        <dbReference type="ARBA" id="ARBA00012513"/>
    </source>
</evidence>
<feature type="region of interest" description="Disordered" evidence="9">
    <location>
        <begin position="443"/>
        <end position="506"/>
    </location>
</feature>
<comment type="caution">
    <text evidence="11">The sequence shown here is derived from an EMBL/GenBank/DDBJ whole genome shotgun (WGS) entry which is preliminary data.</text>
</comment>
<evidence type="ECO:0000256" key="2">
    <source>
        <dbReference type="ARBA" id="ARBA00022527"/>
    </source>
</evidence>
<keyword evidence="6" id="KW-0067">ATP-binding</keyword>
<dbReference type="InterPro" id="IPR008271">
    <property type="entry name" value="Ser/Thr_kinase_AS"/>
</dbReference>
<dbReference type="GeneID" id="92088463"/>
<evidence type="ECO:0000256" key="5">
    <source>
        <dbReference type="ARBA" id="ARBA00022777"/>
    </source>
</evidence>
<dbReference type="Gene3D" id="3.30.200.20">
    <property type="entry name" value="Phosphorylase Kinase, domain 1"/>
    <property type="match status" value="1"/>
</dbReference>
<keyword evidence="2" id="KW-0723">Serine/threonine-protein kinase</keyword>
<dbReference type="SUPFAM" id="SSF56112">
    <property type="entry name" value="Protein kinase-like (PK-like)"/>
    <property type="match status" value="1"/>
</dbReference>
<dbReference type="SUPFAM" id="SSF48403">
    <property type="entry name" value="Ankyrin repeat"/>
    <property type="match status" value="1"/>
</dbReference>
<dbReference type="InterPro" id="IPR000719">
    <property type="entry name" value="Prot_kinase_dom"/>
</dbReference>
<dbReference type="Pfam" id="PF00069">
    <property type="entry name" value="Pkinase"/>
    <property type="match status" value="1"/>
</dbReference>
<dbReference type="EC" id="2.7.11.1" evidence="1"/>
<protein>
    <recommendedName>
        <fullName evidence="1">non-specific serine/threonine protein kinase</fullName>
        <ecNumber evidence="1">2.7.11.1</ecNumber>
    </recommendedName>
</protein>
<dbReference type="PROSITE" id="PS00108">
    <property type="entry name" value="PROTEIN_KINASE_ST"/>
    <property type="match status" value="1"/>
</dbReference>
<dbReference type="Gene3D" id="1.25.40.20">
    <property type="entry name" value="Ankyrin repeat-containing domain"/>
    <property type="match status" value="1"/>
</dbReference>
<evidence type="ECO:0000256" key="4">
    <source>
        <dbReference type="ARBA" id="ARBA00022741"/>
    </source>
</evidence>
<evidence type="ECO:0000256" key="7">
    <source>
        <dbReference type="ARBA" id="ARBA00047899"/>
    </source>
</evidence>